<evidence type="ECO:0000256" key="3">
    <source>
        <dbReference type="ARBA" id="ARBA00022475"/>
    </source>
</evidence>
<feature type="transmembrane region" description="Helical" evidence="7">
    <location>
        <begin position="128"/>
        <end position="156"/>
    </location>
</feature>
<keyword evidence="6 7" id="KW-0472">Membrane</keyword>
<keyword evidence="5 7" id="KW-1133">Transmembrane helix</keyword>
<dbReference type="Proteomes" id="UP000677305">
    <property type="component" value="Chromosome"/>
</dbReference>
<keyword evidence="4 7" id="KW-0812">Transmembrane</keyword>
<evidence type="ECO:0000256" key="4">
    <source>
        <dbReference type="ARBA" id="ARBA00022692"/>
    </source>
</evidence>
<gene>
    <name evidence="9" type="ORF">HYG85_03400</name>
</gene>
<evidence type="ECO:0000256" key="6">
    <source>
        <dbReference type="ARBA" id="ARBA00023136"/>
    </source>
</evidence>
<keyword evidence="10" id="KW-1185">Reference proteome</keyword>
<dbReference type="CDD" id="cd06261">
    <property type="entry name" value="TM_PBP2"/>
    <property type="match status" value="1"/>
</dbReference>
<dbReference type="Pfam" id="PF00528">
    <property type="entry name" value="BPD_transp_1"/>
    <property type="match status" value="1"/>
</dbReference>
<evidence type="ECO:0000313" key="10">
    <source>
        <dbReference type="Proteomes" id="UP000677305"/>
    </source>
</evidence>
<name>A0A8J8M7X4_9FIRM</name>
<keyword evidence="2 7" id="KW-0813">Transport</keyword>
<keyword evidence="3" id="KW-1003">Cell membrane</keyword>
<evidence type="ECO:0000256" key="2">
    <source>
        <dbReference type="ARBA" id="ARBA00022448"/>
    </source>
</evidence>
<dbReference type="GO" id="GO:0055085">
    <property type="term" value="P:transmembrane transport"/>
    <property type="evidence" value="ECO:0007669"/>
    <property type="project" value="InterPro"/>
</dbReference>
<dbReference type="EMBL" id="CP058561">
    <property type="protein sequence ID" value="QUH28011.1"/>
    <property type="molecule type" value="Genomic_DNA"/>
</dbReference>
<dbReference type="InterPro" id="IPR035906">
    <property type="entry name" value="MetI-like_sf"/>
</dbReference>
<evidence type="ECO:0000259" key="8">
    <source>
        <dbReference type="PROSITE" id="PS50928"/>
    </source>
</evidence>
<comment type="similarity">
    <text evidence="7">Belongs to the binding-protein-dependent transport system permease family.</text>
</comment>
<feature type="transmembrane region" description="Helical" evidence="7">
    <location>
        <begin position="282"/>
        <end position="300"/>
    </location>
</feature>
<dbReference type="PANTHER" id="PTHR43227">
    <property type="entry name" value="BLL4140 PROTEIN"/>
    <property type="match status" value="1"/>
</dbReference>
<dbReference type="PANTHER" id="PTHR43227:SF11">
    <property type="entry name" value="BLL4140 PROTEIN"/>
    <property type="match status" value="1"/>
</dbReference>
<reference evidence="9 10" key="1">
    <citation type="submission" date="2020-07" db="EMBL/GenBank/DDBJ databases">
        <title>Vallitalea guaymasensis genome.</title>
        <authorList>
            <person name="Postec A."/>
        </authorList>
    </citation>
    <scope>NUCLEOTIDE SEQUENCE [LARGE SCALE GENOMIC DNA]</scope>
    <source>
        <strain evidence="9 10">Ra1766G1</strain>
    </source>
</reference>
<dbReference type="AlphaFoldDB" id="A0A8J8M7X4"/>
<evidence type="ECO:0000256" key="1">
    <source>
        <dbReference type="ARBA" id="ARBA00004651"/>
    </source>
</evidence>
<dbReference type="GO" id="GO:0005886">
    <property type="term" value="C:plasma membrane"/>
    <property type="evidence" value="ECO:0007669"/>
    <property type="project" value="UniProtKB-SubCell"/>
</dbReference>
<evidence type="ECO:0000256" key="5">
    <source>
        <dbReference type="ARBA" id="ARBA00022989"/>
    </source>
</evidence>
<dbReference type="Gene3D" id="1.10.3720.10">
    <property type="entry name" value="MetI-like"/>
    <property type="match status" value="1"/>
</dbReference>
<organism evidence="9 10">
    <name type="scientific">Vallitalea guaymasensis</name>
    <dbReference type="NCBI Taxonomy" id="1185412"/>
    <lineage>
        <taxon>Bacteria</taxon>
        <taxon>Bacillati</taxon>
        <taxon>Bacillota</taxon>
        <taxon>Clostridia</taxon>
        <taxon>Lachnospirales</taxon>
        <taxon>Vallitaleaceae</taxon>
        <taxon>Vallitalea</taxon>
    </lineage>
</organism>
<feature type="transmembrane region" description="Helical" evidence="7">
    <location>
        <begin position="223"/>
        <end position="244"/>
    </location>
</feature>
<protein>
    <submittedName>
        <fullName evidence="9">Sugar ABC transporter permease</fullName>
    </submittedName>
</protein>
<dbReference type="OrthoDB" id="9779462at2"/>
<sequence>MYQKLFKSNHLWKRIFRNRGLYLILLPSLILLICFSYIPMYGVLISFKDYKGSLGIMGSPWADPWYKYFIKYFNSYQFVNTIKNTLVITGYSLLVSFPIPIIFALAINQMRTNRYKKTFQTISYMPHFISTVVIVGILNLIFSPGAGLIGQIFGLFGAEAPNLLGSPSAFKHLYVWSDVWQHVGWDSIIYIAALSSVDPNLYEAAGIDGASQFQKILYVDIPMLIPTAMTLLILRCGGLMALGFEKVYLMQNDLNLLNSEVISTYVYKVGMISAQYSYSSAVNLFSTVINFILLISVNKFSRKVSENSLW</sequence>
<evidence type="ECO:0000256" key="7">
    <source>
        <dbReference type="RuleBase" id="RU363032"/>
    </source>
</evidence>
<feature type="domain" description="ABC transmembrane type-1" evidence="8">
    <location>
        <begin position="82"/>
        <end position="297"/>
    </location>
</feature>
<dbReference type="InterPro" id="IPR050809">
    <property type="entry name" value="UgpAE/MalFG_permease"/>
</dbReference>
<dbReference type="InterPro" id="IPR000515">
    <property type="entry name" value="MetI-like"/>
</dbReference>
<evidence type="ECO:0000313" key="9">
    <source>
        <dbReference type="EMBL" id="QUH28011.1"/>
    </source>
</evidence>
<accession>A0A8J8M7X4</accession>
<proteinExistence type="inferred from homology"/>
<feature type="transmembrane region" description="Helical" evidence="7">
    <location>
        <begin position="21"/>
        <end position="44"/>
    </location>
</feature>
<dbReference type="PROSITE" id="PS50928">
    <property type="entry name" value="ABC_TM1"/>
    <property type="match status" value="1"/>
</dbReference>
<dbReference type="SUPFAM" id="SSF161098">
    <property type="entry name" value="MetI-like"/>
    <property type="match status" value="1"/>
</dbReference>
<feature type="transmembrane region" description="Helical" evidence="7">
    <location>
        <begin position="86"/>
        <end position="107"/>
    </location>
</feature>
<comment type="subcellular location">
    <subcellularLocation>
        <location evidence="1 7">Cell membrane</location>
        <topology evidence="1 7">Multi-pass membrane protein</topology>
    </subcellularLocation>
</comment>
<dbReference type="KEGG" id="vgu:HYG85_03400"/>